<feature type="chain" id="PRO_5021413208" evidence="1">
    <location>
        <begin position="21"/>
        <end position="217"/>
    </location>
</feature>
<keyword evidence="1" id="KW-0732">Signal</keyword>
<dbReference type="EMBL" id="SEOQ01000745">
    <property type="protein sequence ID" value="TFY57510.1"/>
    <property type="molecule type" value="Genomic_DNA"/>
</dbReference>
<reference evidence="2 3" key="1">
    <citation type="submission" date="2019-02" db="EMBL/GenBank/DDBJ databases">
        <title>Genome sequencing of the rare red list fungi Dentipellis fragilis.</title>
        <authorList>
            <person name="Buettner E."/>
            <person name="Kellner H."/>
        </authorList>
    </citation>
    <scope>NUCLEOTIDE SEQUENCE [LARGE SCALE GENOMIC DNA]</scope>
    <source>
        <strain evidence="2 3">DSM 105465</strain>
    </source>
</reference>
<dbReference type="Proteomes" id="UP000298327">
    <property type="component" value="Unassembled WGS sequence"/>
</dbReference>
<accession>A0A4Y9Y643</accession>
<dbReference type="OrthoDB" id="2564904at2759"/>
<name>A0A4Y9Y643_9AGAM</name>
<protein>
    <submittedName>
        <fullName evidence="2">Uncharacterized protein</fullName>
    </submittedName>
</protein>
<dbReference type="STRING" id="205917.A0A4Y9Y643"/>
<organism evidence="2 3">
    <name type="scientific">Dentipellis fragilis</name>
    <dbReference type="NCBI Taxonomy" id="205917"/>
    <lineage>
        <taxon>Eukaryota</taxon>
        <taxon>Fungi</taxon>
        <taxon>Dikarya</taxon>
        <taxon>Basidiomycota</taxon>
        <taxon>Agaricomycotina</taxon>
        <taxon>Agaricomycetes</taxon>
        <taxon>Russulales</taxon>
        <taxon>Hericiaceae</taxon>
        <taxon>Dentipellis</taxon>
    </lineage>
</organism>
<evidence type="ECO:0000256" key="1">
    <source>
        <dbReference type="SAM" id="SignalP"/>
    </source>
</evidence>
<feature type="signal peptide" evidence="1">
    <location>
        <begin position="1"/>
        <end position="20"/>
    </location>
</feature>
<evidence type="ECO:0000313" key="2">
    <source>
        <dbReference type="EMBL" id="TFY57510.1"/>
    </source>
</evidence>
<gene>
    <name evidence="2" type="ORF">EVG20_g8518</name>
</gene>
<dbReference type="AlphaFoldDB" id="A0A4Y9Y643"/>
<keyword evidence="3" id="KW-1185">Reference proteome</keyword>
<sequence length="217" mass="23234">MARYALSTLLALASSTYVAGQSVSFPATPLADKSFAYPTQVPFKVDTDTGGRGPQAGYNQCNSTTEGASSQCQTSFVSTIDDFCLWAPATPDSTIADTEGEEVAWCTRKGHGTRIIPEGALQGVQYIKTANYIQIAGFIDQTLLNMQGGDFGGELDPHGQDLRGNPIGGLMYSTGYSKDNNTYTARKLTVDKKQSLEIGCSLRSERESTTIRPASCD</sequence>
<proteinExistence type="predicted"/>
<evidence type="ECO:0000313" key="3">
    <source>
        <dbReference type="Proteomes" id="UP000298327"/>
    </source>
</evidence>
<comment type="caution">
    <text evidence="2">The sequence shown here is derived from an EMBL/GenBank/DDBJ whole genome shotgun (WGS) entry which is preliminary data.</text>
</comment>